<keyword evidence="7 8" id="KW-0472">Membrane</keyword>
<dbReference type="PANTHER" id="PTHR33281">
    <property type="entry name" value="UPF0187 PROTEIN YNEE"/>
    <property type="match status" value="1"/>
</dbReference>
<evidence type="ECO:0000256" key="6">
    <source>
        <dbReference type="ARBA" id="ARBA00023065"/>
    </source>
</evidence>
<comment type="caution">
    <text evidence="9">The sequence shown here is derived from an EMBL/GenBank/DDBJ whole genome shotgun (WGS) entry which is preliminary data.</text>
</comment>
<dbReference type="PANTHER" id="PTHR33281:SF19">
    <property type="entry name" value="VOLTAGE-DEPENDENT ANION CHANNEL-FORMING PROTEIN YNEE"/>
    <property type="match status" value="1"/>
</dbReference>
<accession>A0ABR1FIG4</accession>
<dbReference type="InterPro" id="IPR044669">
    <property type="entry name" value="YneE/VCCN1/2-like"/>
</dbReference>
<keyword evidence="6" id="KW-0406">Ion transport</keyword>
<evidence type="ECO:0000256" key="3">
    <source>
        <dbReference type="ARBA" id="ARBA00022475"/>
    </source>
</evidence>
<evidence type="ECO:0000256" key="7">
    <source>
        <dbReference type="ARBA" id="ARBA00023136"/>
    </source>
</evidence>
<feature type="transmembrane region" description="Helical" evidence="8">
    <location>
        <begin position="463"/>
        <end position="484"/>
    </location>
</feature>
<organism evidence="9 10">
    <name type="scientific">Aureococcus anophagefferens</name>
    <name type="common">Harmful bloom alga</name>
    <dbReference type="NCBI Taxonomy" id="44056"/>
    <lineage>
        <taxon>Eukaryota</taxon>
        <taxon>Sar</taxon>
        <taxon>Stramenopiles</taxon>
        <taxon>Ochrophyta</taxon>
        <taxon>Pelagophyceae</taxon>
        <taxon>Pelagomonadales</taxon>
        <taxon>Pelagomonadaceae</taxon>
        <taxon>Aureococcus</taxon>
    </lineage>
</organism>
<keyword evidence="3" id="KW-1003">Cell membrane</keyword>
<gene>
    <name evidence="9" type="ORF">SO694_00072055</name>
</gene>
<evidence type="ECO:0000256" key="8">
    <source>
        <dbReference type="SAM" id="Phobius"/>
    </source>
</evidence>
<evidence type="ECO:0000313" key="9">
    <source>
        <dbReference type="EMBL" id="KAK7231383.1"/>
    </source>
</evidence>
<dbReference type="EMBL" id="JBBJCI010000416">
    <property type="protein sequence ID" value="KAK7231383.1"/>
    <property type="molecule type" value="Genomic_DNA"/>
</dbReference>
<comment type="subcellular location">
    <subcellularLocation>
        <location evidence="1">Cell membrane</location>
        <topology evidence="1">Multi-pass membrane protein</topology>
    </subcellularLocation>
</comment>
<name>A0ABR1FIG4_AURAN</name>
<proteinExistence type="predicted"/>
<feature type="transmembrane region" description="Helical" evidence="8">
    <location>
        <begin position="434"/>
        <end position="457"/>
    </location>
</feature>
<reference evidence="9 10" key="1">
    <citation type="submission" date="2024-03" db="EMBL/GenBank/DDBJ databases">
        <title>Aureococcus anophagefferens CCMP1851 and Kratosvirus quantuckense: Draft genome of a second virus-susceptible host strain in the model system.</title>
        <authorList>
            <person name="Chase E."/>
            <person name="Truchon A.R."/>
            <person name="Schepens W."/>
            <person name="Wilhelm S.W."/>
        </authorList>
    </citation>
    <scope>NUCLEOTIDE SEQUENCE [LARGE SCALE GENOMIC DNA]</scope>
    <source>
        <strain evidence="9 10">CCMP1851</strain>
    </source>
</reference>
<evidence type="ECO:0000256" key="5">
    <source>
        <dbReference type="ARBA" id="ARBA00022989"/>
    </source>
</evidence>
<keyword evidence="5 8" id="KW-1133">Transmembrane helix</keyword>
<sequence length="564" mass="64140">MEGCLAGATAFADAESGSPTARGVEDIGVVDEVALADDWTDEAFGETPEHTVVPLKHQRSNSLTLTPPFTPRSFHPFRKGERSALKEKINDKFAGAKRFMDITINELHKDKAAREKACVELLCSLDEREAAHDPARAPPNLDDVGAFPFKFDCPAEHEYPKKLPKPYMELYDNRWWFIAIFTRTHLVGRFVQQLWPNLVTLVFVNLVINLLDHLGVKSMPSSQFDITQGLVGAVLSLLLVFRTNSAYERYYEGKKAYGVVTNQVRQIIMNAHAFLAFHEDASGHLNARYQPAAELRERAHEAEVVHELRERVRRQANVLLGVLRQDLREKRCGFVPECALHEVPYNKRTWILDPSRPRLVDMLTPREVATYGTVSSGARVMLASHSLMDALQRLAPSLAQDRAFTECSTRNIQELLDAFKSCQRIVDTPLPFTYTLILGVLLFIFVYSVPVPVAYWARTEKRLHWYSMSGILPSIVTAFFYYGVMQIAIEIENPFNFADVDHDLDGFADKLHSETLAIAKTVAPPAAPCRDYWPTERDLSRRYVGEGYRRTYSHRYSKFIDERS</sequence>
<evidence type="ECO:0000313" key="10">
    <source>
        <dbReference type="Proteomes" id="UP001363151"/>
    </source>
</evidence>
<keyword evidence="10" id="KW-1185">Reference proteome</keyword>
<evidence type="ECO:0000256" key="1">
    <source>
        <dbReference type="ARBA" id="ARBA00004651"/>
    </source>
</evidence>
<dbReference type="Pfam" id="PF25539">
    <property type="entry name" value="Bestrophin_2"/>
    <property type="match status" value="1"/>
</dbReference>
<protein>
    <submittedName>
        <fullName evidence="9">Bestrophin</fullName>
    </submittedName>
</protein>
<keyword evidence="2" id="KW-0813">Transport</keyword>
<dbReference type="Proteomes" id="UP001363151">
    <property type="component" value="Unassembled WGS sequence"/>
</dbReference>
<evidence type="ECO:0000256" key="4">
    <source>
        <dbReference type="ARBA" id="ARBA00022692"/>
    </source>
</evidence>
<keyword evidence="4 8" id="KW-0812">Transmembrane</keyword>
<evidence type="ECO:0000256" key="2">
    <source>
        <dbReference type="ARBA" id="ARBA00022448"/>
    </source>
</evidence>